<feature type="region of interest" description="Disordered" evidence="1">
    <location>
        <begin position="1"/>
        <end position="39"/>
    </location>
</feature>
<protein>
    <submittedName>
        <fullName evidence="2">Uncharacterized protein</fullName>
    </submittedName>
</protein>
<dbReference type="EMBL" id="BMVW01000005">
    <property type="protein sequence ID" value="GGZ10214.1"/>
    <property type="molecule type" value="Genomic_DNA"/>
</dbReference>
<reference evidence="2" key="2">
    <citation type="submission" date="2020-09" db="EMBL/GenBank/DDBJ databases">
        <authorList>
            <person name="Sun Q."/>
            <person name="Ohkuma M."/>
        </authorList>
    </citation>
    <scope>NUCLEOTIDE SEQUENCE</scope>
    <source>
        <strain evidence="2">JCM 4815</strain>
    </source>
</reference>
<evidence type="ECO:0000313" key="3">
    <source>
        <dbReference type="Proteomes" id="UP000622166"/>
    </source>
</evidence>
<keyword evidence="3" id="KW-1185">Reference proteome</keyword>
<accession>A0A918UGW6</accession>
<dbReference type="AlphaFoldDB" id="A0A918UGW6"/>
<reference evidence="2" key="1">
    <citation type="journal article" date="2014" name="Int. J. Syst. Evol. Microbiol.">
        <title>Complete genome sequence of Corynebacterium casei LMG S-19264T (=DSM 44701T), isolated from a smear-ripened cheese.</title>
        <authorList>
            <consortium name="US DOE Joint Genome Institute (JGI-PGF)"/>
            <person name="Walter F."/>
            <person name="Albersmeier A."/>
            <person name="Kalinowski J."/>
            <person name="Ruckert C."/>
        </authorList>
    </citation>
    <scope>NUCLEOTIDE SEQUENCE</scope>
    <source>
        <strain evidence="2">JCM 4815</strain>
    </source>
</reference>
<organism evidence="2 3">
    <name type="scientific">Streptomyces poonensis</name>
    <dbReference type="NCBI Taxonomy" id="68255"/>
    <lineage>
        <taxon>Bacteria</taxon>
        <taxon>Bacillati</taxon>
        <taxon>Actinomycetota</taxon>
        <taxon>Actinomycetes</taxon>
        <taxon>Kitasatosporales</taxon>
        <taxon>Streptomycetaceae</taxon>
        <taxon>Streptomyces</taxon>
    </lineage>
</organism>
<feature type="compositionally biased region" description="Polar residues" evidence="1">
    <location>
        <begin position="1"/>
        <end position="14"/>
    </location>
</feature>
<gene>
    <name evidence="2" type="ORF">GCM10010365_31780</name>
</gene>
<proteinExistence type="predicted"/>
<comment type="caution">
    <text evidence="2">The sequence shown here is derived from an EMBL/GenBank/DDBJ whole genome shotgun (WGS) entry which is preliminary data.</text>
</comment>
<evidence type="ECO:0000256" key="1">
    <source>
        <dbReference type="SAM" id="MobiDB-lite"/>
    </source>
</evidence>
<sequence length="55" mass="6152">MTSVLGSRFQSQFTPEPAAPFQPSWKFQKSTKTRARTNTSDLPFSPWGFLRGSSA</sequence>
<dbReference type="Proteomes" id="UP000622166">
    <property type="component" value="Unassembled WGS sequence"/>
</dbReference>
<name>A0A918UGW6_9ACTN</name>
<evidence type="ECO:0000313" key="2">
    <source>
        <dbReference type="EMBL" id="GGZ10214.1"/>
    </source>
</evidence>